<evidence type="ECO:0000313" key="6">
    <source>
        <dbReference type="WBParaSite" id="BXY_1604300.1"/>
    </source>
</evidence>
<protein>
    <submittedName>
        <fullName evidence="2">(pine wood nematode) hypothetical protein</fullName>
    </submittedName>
</protein>
<reference evidence="6" key="1">
    <citation type="submission" date="2016-11" db="UniProtKB">
        <authorList>
            <consortium name="WormBaseParasite"/>
        </authorList>
    </citation>
    <scope>IDENTIFICATION</scope>
</reference>
<dbReference type="AlphaFoldDB" id="A0A1I7SSM6"/>
<dbReference type="EMBL" id="CAJFCV020000002">
    <property type="protein sequence ID" value="CAG9097396.1"/>
    <property type="molecule type" value="Genomic_DNA"/>
</dbReference>
<evidence type="ECO:0000313" key="3">
    <source>
        <dbReference type="EMBL" id="CAG9097396.1"/>
    </source>
</evidence>
<dbReference type="WBParaSite" id="BXY_1604300.1">
    <property type="protein sequence ID" value="BXY_1604300.1"/>
    <property type="gene ID" value="BXY_1604300"/>
</dbReference>
<dbReference type="EMBL" id="CAJFDI010000002">
    <property type="protein sequence ID" value="CAD5215497.1"/>
    <property type="molecule type" value="Genomic_DNA"/>
</dbReference>
<evidence type="ECO:0000313" key="4">
    <source>
        <dbReference type="Proteomes" id="UP000095284"/>
    </source>
</evidence>
<feature type="coiled-coil region" evidence="1">
    <location>
        <begin position="39"/>
        <end position="129"/>
    </location>
</feature>
<dbReference type="Proteomes" id="UP000582659">
    <property type="component" value="Unassembled WGS sequence"/>
</dbReference>
<proteinExistence type="predicted"/>
<name>A0A1I7SSM6_BURXY</name>
<dbReference type="SMR" id="A0A1I7SSM6"/>
<accession>A0A1I7SSM6</accession>
<keyword evidence="5" id="KW-1185">Reference proteome</keyword>
<organism evidence="4 6">
    <name type="scientific">Bursaphelenchus xylophilus</name>
    <name type="common">Pinewood nematode worm</name>
    <name type="synonym">Aphelenchoides xylophilus</name>
    <dbReference type="NCBI Taxonomy" id="6326"/>
    <lineage>
        <taxon>Eukaryota</taxon>
        <taxon>Metazoa</taxon>
        <taxon>Ecdysozoa</taxon>
        <taxon>Nematoda</taxon>
        <taxon>Chromadorea</taxon>
        <taxon>Rhabditida</taxon>
        <taxon>Tylenchina</taxon>
        <taxon>Tylenchomorpha</taxon>
        <taxon>Aphelenchoidea</taxon>
        <taxon>Aphelenchoididae</taxon>
        <taxon>Bursaphelenchus</taxon>
    </lineage>
</organism>
<gene>
    <name evidence="2" type="ORF">BXYJ_LOCUS4059</name>
</gene>
<keyword evidence="1" id="KW-0175">Coiled coil</keyword>
<reference evidence="3" key="2">
    <citation type="submission" date="2020-08" db="EMBL/GenBank/DDBJ databases">
        <authorList>
            <person name="Kikuchi T."/>
        </authorList>
    </citation>
    <scope>NUCLEOTIDE SEQUENCE</scope>
    <source>
        <strain evidence="2">Ka4C1</strain>
    </source>
</reference>
<dbReference type="Proteomes" id="UP000659654">
    <property type="component" value="Unassembled WGS sequence"/>
</dbReference>
<dbReference type="Proteomes" id="UP000095284">
    <property type="component" value="Unplaced"/>
</dbReference>
<dbReference type="OrthoDB" id="5863207at2759"/>
<sequence length="238" mass="27680">MNENLPLYDRILGDMRATSFLLVSLLLLFVNGKERQKSLKSLKTQLNQIKDDIELKLSRLKSLRNEIRTLNQELKLNNEKEMLRNVTISESKGFKKRIRNKINGIQKKLRRLEKSFRKHKKTVKDIKKHNGLVNTTPSIIQVFEAQKNRSRPGEHNSPCSTHNECKPGHCCHKKKDENKCVKHSFKIGEGCEDSCSCETHLHCFKPIKGNIKAYCKEARADDFMRGNYRNNQTSIFLD</sequence>
<evidence type="ECO:0000313" key="5">
    <source>
        <dbReference type="Proteomes" id="UP000659654"/>
    </source>
</evidence>
<evidence type="ECO:0000256" key="1">
    <source>
        <dbReference type="SAM" id="Coils"/>
    </source>
</evidence>
<evidence type="ECO:0000313" key="2">
    <source>
        <dbReference type="EMBL" id="CAD5215497.1"/>
    </source>
</evidence>
<dbReference type="eggNOG" id="ENOG502T23U">
    <property type="taxonomic scope" value="Eukaryota"/>
</dbReference>